<evidence type="ECO:0000259" key="5">
    <source>
        <dbReference type="Pfam" id="PF17815"/>
    </source>
</evidence>
<sequence>MSEAVENTTYTPIDLAVNSVVKVFTASSKPSIVHPWQNWLQYESTGSGFVISGRKILTNAHVVADHTFVQVRKHGSPTKYKAKVGAIGHECDLAILEIDSETFWEGMNPLEFGDIPCLDEAVTVVGYPHGGDSVSITKGAVSRVEFTEYVHGATKLLAVQVSAAIDSGNSGGPAVIGNKIVGVVLADDINAGYISFEDLQVKTVNGVQVENLRHLYEMIENCCAEDLRLDLENDQVMVLNYKDAKEATSLILEHHRISSPISKDLLQSEEIVLASLFKDASL</sequence>
<protein>
    <recommendedName>
        <fullName evidence="5">Protease Do-like PDZ domain-containing protein</fullName>
    </recommendedName>
</protein>
<evidence type="ECO:0000256" key="4">
    <source>
        <dbReference type="ARBA" id="ARBA00022825"/>
    </source>
</evidence>
<dbReference type="Proteomes" id="UP000029120">
    <property type="component" value="Chromosome 6"/>
</dbReference>
<dbReference type="Gramene" id="KFK31613">
    <property type="protein sequence ID" value="KFK31613"/>
    <property type="gene ID" value="AALP_AA6G135800"/>
</dbReference>
<evidence type="ECO:0000256" key="2">
    <source>
        <dbReference type="ARBA" id="ARBA00022670"/>
    </source>
</evidence>
<proteinExistence type="inferred from homology"/>
<dbReference type="PANTHER" id="PTHR45980:SF9">
    <property type="entry name" value="PROTEASE DO-LIKE 10, MITOCHONDRIAL-RELATED"/>
    <property type="match status" value="1"/>
</dbReference>
<keyword evidence="7" id="KW-1185">Reference proteome</keyword>
<evidence type="ECO:0000256" key="3">
    <source>
        <dbReference type="ARBA" id="ARBA00022801"/>
    </source>
</evidence>
<dbReference type="InterPro" id="IPR043504">
    <property type="entry name" value="Peptidase_S1_PA_chymotrypsin"/>
</dbReference>
<dbReference type="PRINTS" id="PR00834">
    <property type="entry name" value="PROTEASES2C"/>
</dbReference>
<evidence type="ECO:0000313" key="7">
    <source>
        <dbReference type="Proteomes" id="UP000029120"/>
    </source>
</evidence>
<dbReference type="OrthoDB" id="4217619at2759"/>
<gene>
    <name evidence="6" type="ordered locus">AALP_Aa6g135800</name>
</gene>
<dbReference type="Gene3D" id="3.20.190.20">
    <property type="match status" value="1"/>
</dbReference>
<dbReference type="PANTHER" id="PTHR45980">
    <property type="match status" value="1"/>
</dbReference>
<dbReference type="Gene3D" id="2.40.10.10">
    <property type="entry name" value="Trypsin-like serine proteases"/>
    <property type="match status" value="1"/>
</dbReference>
<accession>A0A087GP11</accession>
<dbReference type="GO" id="GO:0006508">
    <property type="term" value="P:proteolysis"/>
    <property type="evidence" value="ECO:0007669"/>
    <property type="project" value="UniProtKB-KW"/>
</dbReference>
<dbReference type="SUPFAM" id="SSF50494">
    <property type="entry name" value="Trypsin-like serine proteases"/>
    <property type="match status" value="1"/>
</dbReference>
<dbReference type="Pfam" id="PF17815">
    <property type="entry name" value="PDZ_3"/>
    <property type="match status" value="1"/>
</dbReference>
<dbReference type="Pfam" id="PF13365">
    <property type="entry name" value="Trypsin_2"/>
    <property type="match status" value="1"/>
</dbReference>
<dbReference type="InterPro" id="IPR046449">
    <property type="entry name" value="DEGP_PDZ_sf"/>
</dbReference>
<organism evidence="6 7">
    <name type="scientific">Arabis alpina</name>
    <name type="common">Alpine rock-cress</name>
    <dbReference type="NCBI Taxonomy" id="50452"/>
    <lineage>
        <taxon>Eukaryota</taxon>
        <taxon>Viridiplantae</taxon>
        <taxon>Streptophyta</taxon>
        <taxon>Embryophyta</taxon>
        <taxon>Tracheophyta</taxon>
        <taxon>Spermatophyta</taxon>
        <taxon>Magnoliopsida</taxon>
        <taxon>eudicotyledons</taxon>
        <taxon>Gunneridae</taxon>
        <taxon>Pentapetalae</taxon>
        <taxon>rosids</taxon>
        <taxon>malvids</taxon>
        <taxon>Brassicales</taxon>
        <taxon>Brassicaceae</taxon>
        <taxon>Arabideae</taxon>
        <taxon>Arabis</taxon>
    </lineage>
</organism>
<dbReference type="InterPro" id="IPR001940">
    <property type="entry name" value="Peptidase_S1C"/>
</dbReference>
<dbReference type="InterPro" id="IPR009003">
    <property type="entry name" value="Peptidase_S1_PA"/>
</dbReference>
<keyword evidence="2" id="KW-0645">Protease</keyword>
<feature type="domain" description="Protease Do-like PDZ" evidence="5">
    <location>
        <begin position="183"/>
        <end position="264"/>
    </location>
</feature>
<reference evidence="7" key="1">
    <citation type="journal article" date="2015" name="Nat. Plants">
        <title>Genome expansion of Arabis alpina linked with retrotransposition and reduced symmetric DNA methylation.</title>
        <authorList>
            <person name="Willing E.M."/>
            <person name="Rawat V."/>
            <person name="Mandakova T."/>
            <person name="Maumus F."/>
            <person name="James G.V."/>
            <person name="Nordstroem K.J."/>
            <person name="Becker C."/>
            <person name="Warthmann N."/>
            <person name="Chica C."/>
            <person name="Szarzynska B."/>
            <person name="Zytnicki M."/>
            <person name="Albani M.C."/>
            <person name="Kiefer C."/>
            <person name="Bergonzi S."/>
            <person name="Castaings L."/>
            <person name="Mateos J.L."/>
            <person name="Berns M.C."/>
            <person name="Bujdoso N."/>
            <person name="Piofczyk T."/>
            <person name="de Lorenzo L."/>
            <person name="Barrero-Sicilia C."/>
            <person name="Mateos I."/>
            <person name="Piednoel M."/>
            <person name="Hagmann J."/>
            <person name="Chen-Min-Tao R."/>
            <person name="Iglesias-Fernandez R."/>
            <person name="Schuster S.C."/>
            <person name="Alonso-Blanco C."/>
            <person name="Roudier F."/>
            <person name="Carbonero P."/>
            <person name="Paz-Ares J."/>
            <person name="Davis S.J."/>
            <person name="Pecinka A."/>
            <person name="Quesneville H."/>
            <person name="Colot V."/>
            <person name="Lysak M.A."/>
            <person name="Weigel D."/>
            <person name="Coupland G."/>
            <person name="Schneeberger K."/>
        </authorList>
    </citation>
    <scope>NUCLEOTIDE SEQUENCE [LARGE SCALE GENOMIC DNA]</scope>
    <source>
        <strain evidence="7">cv. Pajares</strain>
    </source>
</reference>
<keyword evidence="4" id="KW-0720">Serine protease</keyword>
<dbReference type="InterPro" id="IPR041517">
    <property type="entry name" value="DEGP_PDZ"/>
</dbReference>
<name>A0A087GP11_ARAAL</name>
<comment type="similarity">
    <text evidence="1">Belongs to the peptidase S1C family.</text>
</comment>
<dbReference type="EMBL" id="CM002874">
    <property type="protein sequence ID" value="KFK31613.1"/>
    <property type="molecule type" value="Genomic_DNA"/>
</dbReference>
<dbReference type="GO" id="GO:0004252">
    <property type="term" value="F:serine-type endopeptidase activity"/>
    <property type="evidence" value="ECO:0007669"/>
    <property type="project" value="InterPro"/>
</dbReference>
<keyword evidence="3" id="KW-0378">Hydrolase</keyword>
<evidence type="ECO:0000256" key="1">
    <source>
        <dbReference type="ARBA" id="ARBA00010541"/>
    </source>
</evidence>
<evidence type="ECO:0000313" key="6">
    <source>
        <dbReference type="EMBL" id="KFK31613.1"/>
    </source>
</evidence>
<dbReference type="eggNOG" id="KOG1320">
    <property type="taxonomic scope" value="Eukaryota"/>
</dbReference>
<dbReference type="AlphaFoldDB" id="A0A087GP11"/>